<dbReference type="Proteomes" id="UP000287605">
    <property type="component" value="Unassembled WGS sequence"/>
</dbReference>
<dbReference type="OrthoDB" id="9800567at2"/>
<dbReference type="AlphaFoldDB" id="A0A430AW39"/>
<evidence type="ECO:0000313" key="1">
    <source>
        <dbReference type="EMBL" id="RSU12282.1"/>
    </source>
</evidence>
<protein>
    <recommendedName>
        <fullName evidence="3">YopX protein domain-containing protein</fullName>
    </recommendedName>
</protein>
<comment type="caution">
    <text evidence="1">The sequence shown here is derived from an EMBL/GenBank/DDBJ whole genome shotgun (WGS) entry which is preliminary data.</text>
</comment>
<sequence length="147" mass="16433">MKFIEPSFKGMVSSGDLKGQWVFGTGLSFVEFSDDYKKETGREGNWYLDLTDYDGHAIVDGDTIGQFIGKTDVEGEKIYSGDNVLITYTNGSKYIAKVVYDIESVSYRLEIDEDTTVPFNNCLISKLIINGVVELSNKNVISEIKVM</sequence>
<dbReference type="EMBL" id="NGKA01000008">
    <property type="protein sequence ID" value="RSU12282.1"/>
    <property type="molecule type" value="Genomic_DNA"/>
</dbReference>
<dbReference type="SUPFAM" id="SSF159006">
    <property type="entry name" value="YopX-like"/>
    <property type="match status" value="1"/>
</dbReference>
<evidence type="ECO:0008006" key="3">
    <source>
        <dbReference type="Google" id="ProtNLM"/>
    </source>
</evidence>
<proteinExistence type="predicted"/>
<keyword evidence="2" id="KW-1185">Reference proteome</keyword>
<dbReference type="RefSeq" id="WP_126808746.1">
    <property type="nucleotide sequence ID" value="NZ_NGKA01000008.1"/>
</dbReference>
<organism evidence="1 2">
    <name type="scientific">Vagococcus elongatus</name>
    <dbReference type="NCBI Taxonomy" id="180344"/>
    <lineage>
        <taxon>Bacteria</taxon>
        <taxon>Bacillati</taxon>
        <taxon>Bacillota</taxon>
        <taxon>Bacilli</taxon>
        <taxon>Lactobacillales</taxon>
        <taxon>Enterococcaceae</taxon>
        <taxon>Vagococcus</taxon>
    </lineage>
</organism>
<evidence type="ECO:0000313" key="2">
    <source>
        <dbReference type="Proteomes" id="UP000287605"/>
    </source>
</evidence>
<name>A0A430AW39_9ENTE</name>
<accession>A0A430AW39</accession>
<gene>
    <name evidence="1" type="ORF">CBF29_06690</name>
</gene>
<reference evidence="1 2" key="1">
    <citation type="submission" date="2017-05" db="EMBL/GenBank/DDBJ databases">
        <title>Vagococcus spp. assemblies.</title>
        <authorList>
            <person name="Gulvik C.A."/>
        </authorList>
    </citation>
    <scope>NUCLEOTIDE SEQUENCE [LARGE SCALE GENOMIC DNA]</scope>
    <source>
        <strain evidence="1 2">CCUG 51432</strain>
    </source>
</reference>